<evidence type="ECO:0000259" key="5">
    <source>
        <dbReference type="PROSITE" id="PS51186"/>
    </source>
</evidence>
<reference evidence="6" key="1">
    <citation type="submission" date="2021-02" db="EMBL/GenBank/DDBJ databases">
        <authorList>
            <person name="Dougan E. K."/>
            <person name="Rhodes N."/>
            <person name="Thang M."/>
            <person name="Chan C."/>
        </authorList>
    </citation>
    <scope>NUCLEOTIDE SEQUENCE</scope>
</reference>
<dbReference type="GO" id="GO:0016747">
    <property type="term" value="F:acyltransferase activity, transferring groups other than amino-acyl groups"/>
    <property type="evidence" value="ECO:0007669"/>
    <property type="project" value="InterPro"/>
</dbReference>
<name>A0A812VCN6_SYMPI</name>
<feature type="region of interest" description="Disordered" evidence="4">
    <location>
        <begin position="706"/>
        <end position="725"/>
    </location>
</feature>
<dbReference type="OrthoDB" id="424206at2759"/>
<evidence type="ECO:0000256" key="1">
    <source>
        <dbReference type="ARBA" id="ARBA00004245"/>
    </source>
</evidence>
<organism evidence="6 7">
    <name type="scientific">Symbiodinium pilosum</name>
    <name type="common">Dinoflagellate</name>
    <dbReference type="NCBI Taxonomy" id="2952"/>
    <lineage>
        <taxon>Eukaryota</taxon>
        <taxon>Sar</taxon>
        <taxon>Alveolata</taxon>
        <taxon>Dinophyceae</taxon>
        <taxon>Suessiales</taxon>
        <taxon>Symbiodiniaceae</taxon>
        <taxon>Symbiodinium</taxon>
    </lineage>
</organism>
<dbReference type="Proteomes" id="UP000649617">
    <property type="component" value="Unassembled WGS sequence"/>
</dbReference>
<comment type="subcellular location">
    <subcellularLocation>
        <location evidence="1">Cytoplasm</location>
        <location evidence="1">Cytoskeleton</location>
    </subcellularLocation>
</comment>
<dbReference type="CDD" id="cd04301">
    <property type="entry name" value="NAT_SF"/>
    <property type="match status" value="1"/>
</dbReference>
<dbReference type="InterPro" id="IPR016181">
    <property type="entry name" value="Acyl_CoA_acyltransferase"/>
</dbReference>
<dbReference type="AlphaFoldDB" id="A0A812VCN6"/>
<comment type="caution">
    <text evidence="6">The sequence shown here is derived from an EMBL/GenBank/DDBJ whole genome shotgun (WGS) entry which is preliminary data.</text>
</comment>
<accession>A0A812VCN6</accession>
<dbReference type="Gene3D" id="3.80.10.10">
    <property type="entry name" value="Ribonuclease Inhibitor"/>
    <property type="match status" value="1"/>
</dbReference>
<evidence type="ECO:0000256" key="3">
    <source>
        <dbReference type="ARBA" id="ARBA00023212"/>
    </source>
</evidence>
<evidence type="ECO:0000256" key="4">
    <source>
        <dbReference type="SAM" id="MobiDB-lite"/>
    </source>
</evidence>
<dbReference type="Gene3D" id="3.40.630.30">
    <property type="match status" value="1"/>
</dbReference>
<feature type="domain" description="N-acetyltransferase" evidence="5">
    <location>
        <begin position="536"/>
        <end position="701"/>
    </location>
</feature>
<dbReference type="InterPro" id="IPR004934">
    <property type="entry name" value="TMOD"/>
</dbReference>
<dbReference type="InterPro" id="IPR032675">
    <property type="entry name" value="LRR_dom_sf"/>
</dbReference>
<dbReference type="Pfam" id="PF00583">
    <property type="entry name" value="Acetyltransf_1"/>
    <property type="match status" value="1"/>
</dbReference>
<dbReference type="SUPFAM" id="SSF55729">
    <property type="entry name" value="Acyl-CoA N-acyltransferases (Nat)"/>
    <property type="match status" value="1"/>
</dbReference>
<keyword evidence="3" id="KW-0206">Cytoskeleton</keyword>
<dbReference type="SMART" id="SM00368">
    <property type="entry name" value="LRR_RI"/>
    <property type="match status" value="2"/>
</dbReference>
<dbReference type="GO" id="GO:0005856">
    <property type="term" value="C:cytoskeleton"/>
    <property type="evidence" value="ECO:0007669"/>
    <property type="project" value="UniProtKB-SubCell"/>
</dbReference>
<dbReference type="PROSITE" id="PS51186">
    <property type="entry name" value="GNAT"/>
    <property type="match status" value="1"/>
</dbReference>
<gene>
    <name evidence="6" type="primary">TMOD2</name>
    <name evidence="6" type="ORF">SPIL2461_LOCUS16462</name>
</gene>
<proteinExistence type="predicted"/>
<sequence length="1177" mass="130211">MTKSIYVISPNGQQQCAGEYMRMAVTANGHSVWEQKEGSFWMYTGSNGMWIVGGRDAKEKDFKCSHGLIFCRTVQPDKAEVPPDKITGVWERLSGEHFIEDPSIVVTSVLHKPSPLRVVSPNGQQRCAGEYVLIPDCTANGLPVWEQKAARCYLYCGTNGSWILGGSDAKEKGFKCAKGVMYSKRTSGGVMPDKVGGVWLRLHGDKFREDSAITVTMKPSRLYVQTPHGQHRCSGEFVPSVDRMANGFPLWEHTGGKCWLYSGSNGMWIIGGTDAAAKDFKCTRGVIYCQAVHNGQMPDKMVGNWLRLDGDKFREDAAILVSTKPPSLYVLSPNGQPKCGGEYVLAGERCHGQPTWKQRRTELRISSGADGCWTVAAGLPKDGLGSDKPLLRCDQPHLGETPDKVVASWSRLDGEDLVKDDQIRVSSTSSLGKPVKLHVSTPNGQQNCGGAYLLVAGESANGSPLWKQMGGKYWLYSGTNGLWIIGGSGAKRKNFDCSRGVIYSQTPHGGQLPHQVTGAWLRLQGQEFVEDGKISIVQCEAVEEDFPSILELARQVAEEPDAFLFDEDYTIEELEALWLPEPTQKAETFVLEASDFEGIVGVYVLHPAAHGRGAHIAHGLYMVAKNARGRGFGKSLCLHSLARAQHRGYKGMRINMVVATNSSARSVCDACGFQVLCTLPRAFQHPQLGLVDAMLMFHDLEQTASHKEAPAVDAAPRLQSRKSLQREEVEVGSEVHIRPRLQLPLGSGSTKLEVQPALPLGLTLDPASGVIAGTPVSVAEDTRYFIKATVAEVLLKVNDVPDDEQCEDVAMSINEDFATRVESVREISDMLPEPCKTRAYGDWMVWMVHRAWLDDPSLTDLNFSNMHMPPPHVERRIAPKLMEAMARNTHLEKLALSNSNLLKASGVQLASALRSNSSLKTLNLESNWLDSNAVRELALAIKDNYSSKIECLRFSHQKQMGQFFGRPTEEAVGQMMQNNDNIVKLGFECDDAHWRNEIDRALLRNNDSWRRRQAPPDEALPTAEEHSLGRLHIVDPPDASANEVLGRYGTLCDYLDHNKKIPTSSQLQNSTRSNGQQISYAKAAPMIKEFRSWILDHAVNKLVEIFDSFETATSGVLRRWSSSHDHWMVEIWVEDRRCTFRGSREPAVSLSEHWVEWLGSSRGPSVRIGLPESQAGA</sequence>
<keyword evidence="2" id="KW-0963">Cytoplasm</keyword>
<dbReference type="GO" id="GO:0005523">
    <property type="term" value="F:tropomyosin binding"/>
    <property type="evidence" value="ECO:0007669"/>
    <property type="project" value="InterPro"/>
</dbReference>
<dbReference type="SUPFAM" id="SSF52047">
    <property type="entry name" value="RNI-like"/>
    <property type="match status" value="1"/>
</dbReference>
<evidence type="ECO:0000256" key="2">
    <source>
        <dbReference type="ARBA" id="ARBA00022490"/>
    </source>
</evidence>
<dbReference type="GO" id="GO:0007015">
    <property type="term" value="P:actin filament organization"/>
    <property type="evidence" value="ECO:0007669"/>
    <property type="project" value="TreeGrafter"/>
</dbReference>
<dbReference type="PANTHER" id="PTHR10901">
    <property type="entry name" value="TROPOMODULIN"/>
    <property type="match status" value="1"/>
</dbReference>
<protein>
    <submittedName>
        <fullName evidence="6">TMOD2 protein</fullName>
    </submittedName>
</protein>
<dbReference type="EMBL" id="CAJNIZ010042604">
    <property type="protein sequence ID" value="CAE7628357.1"/>
    <property type="molecule type" value="Genomic_DNA"/>
</dbReference>
<dbReference type="PANTHER" id="PTHR10901:SF6">
    <property type="entry name" value="TROPOMODULIN, ISOFORM N"/>
    <property type="match status" value="1"/>
</dbReference>
<dbReference type="InterPro" id="IPR000182">
    <property type="entry name" value="GNAT_dom"/>
</dbReference>
<dbReference type="GO" id="GO:0051694">
    <property type="term" value="P:pointed-end actin filament capping"/>
    <property type="evidence" value="ECO:0007669"/>
    <property type="project" value="InterPro"/>
</dbReference>
<evidence type="ECO:0000313" key="7">
    <source>
        <dbReference type="Proteomes" id="UP000649617"/>
    </source>
</evidence>
<evidence type="ECO:0000313" key="6">
    <source>
        <dbReference type="EMBL" id="CAE7628357.1"/>
    </source>
</evidence>
<keyword evidence="7" id="KW-1185">Reference proteome</keyword>
<dbReference type="Pfam" id="PF05345">
    <property type="entry name" value="He_PIG"/>
    <property type="match status" value="1"/>
</dbReference>